<gene>
    <name evidence="4" type="ORF">EDS130_LOCUS42715</name>
    <name evidence="5" type="ORF">XAT740_LOCUS53903</name>
</gene>
<comment type="caution">
    <text evidence="5">The sequence shown here is derived from an EMBL/GenBank/DDBJ whole genome shotgun (WGS) entry which is preliminary data.</text>
</comment>
<dbReference type="SUPFAM" id="SSF141571">
    <property type="entry name" value="Pentapeptide repeat-like"/>
    <property type="match status" value="2"/>
</dbReference>
<feature type="region of interest" description="Disordered" evidence="2">
    <location>
        <begin position="1"/>
        <end position="22"/>
    </location>
</feature>
<keyword evidence="6" id="KW-1185">Reference proteome</keyword>
<evidence type="ECO:0000256" key="3">
    <source>
        <dbReference type="SAM" id="Phobius"/>
    </source>
</evidence>
<dbReference type="EMBL" id="CAJNOR010009430">
    <property type="protein sequence ID" value="CAF1644546.1"/>
    <property type="molecule type" value="Genomic_DNA"/>
</dbReference>
<evidence type="ECO:0000313" key="6">
    <source>
        <dbReference type="Proteomes" id="UP000663828"/>
    </source>
</evidence>
<keyword evidence="3" id="KW-1133">Transmembrane helix</keyword>
<dbReference type="Pfam" id="PF00805">
    <property type="entry name" value="Pentapeptide"/>
    <property type="match status" value="3"/>
</dbReference>
<dbReference type="InterPro" id="IPR001646">
    <property type="entry name" value="5peptide_repeat"/>
</dbReference>
<dbReference type="PANTHER" id="PTHR47485:SF1">
    <property type="entry name" value="THYLAKOID LUMENAL 17.4 KDA PROTEIN, CHLOROPLASTIC"/>
    <property type="match status" value="1"/>
</dbReference>
<keyword evidence="3" id="KW-0812">Transmembrane</keyword>
<dbReference type="Proteomes" id="UP000663828">
    <property type="component" value="Unassembled WGS sequence"/>
</dbReference>
<keyword evidence="1" id="KW-0677">Repeat</keyword>
<accession>A0A816E5I7</accession>
<sequence length="653" mass="74169">MIPQDERQVKTKSSALNVHELENGNNRRLDRHRRDYCSMSMRDWFQVLGSFLLPLLLAIFTVVITFEQRKDSNIQRLEDRALAREQREQDLNMSSLQRESDKVIAEERRVTDNLNAERQRNMSIEQRQHELIIEQQRYEKQQEQRSEDAKLAAEQRAQDLDIAEQKRIADNLNAKEQRDSDRSIAQRKQLADDLNAEKERNVSREIEEYRFEQAKSRDLDALLLSHINDMGTLLENHNGSLTANPIINALARAKTLHVIRSVGVERSTRLIQFLFDAGQLTRGHHQQPLNLSGAILHRINMSAANDLISMSNLSLAGIHMNEATFVGQDLSFWNFTGALLNYANFSRSNCKQTIFDRSSMVGADFSHATLDKASFRRADLTSASFAHSSGERCIFYSASLSNSTFCEARMGFGNFHQSNFNQANLEKAYMSGSSFAFASLLYARMNGIYLLFANLSYSNMFGAECMESQCRLQDALSLLHAVLPNGTNSTVSYQPTPLLRNGYANCTGGSKNEHLAGWKVLADPVHTTRNYHKEKICVFTPEKGSLSQPTSMLQRTNISLFDRLIVNGHAIISVNTRLGEFAKLKISEIDRIGSMSSVILKKPISDASDITVWQKSLHRTTVEIEIEAMFQISRVSPMAWVEYIDLTILLWLP</sequence>
<proteinExistence type="predicted"/>
<dbReference type="OrthoDB" id="9989223at2759"/>
<reference evidence="5" key="1">
    <citation type="submission" date="2021-02" db="EMBL/GenBank/DDBJ databases">
        <authorList>
            <person name="Nowell W R."/>
        </authorList>
    </citation>
    <scope>NUCLEOTIDE SEQUENCE</scope>
</reference>
<dbReference type="EMBL" id="CAJNOJ010000641">
    <property type="protein sequence ID" value="CAF1502401.1"/>
    <property type="molecule type" value="Genomic_DNA"/>
</dbReference>
<keyword evidence="3" id="KW-0472">Membrane</keyword>
<evidence type="ECO:0000313" key="4">
    <source>
        <dbReference type="EMBL" id="CAF1502401.1"/>
    </source>
</evidence>
<evidence type="ECO:0000256" key="2">
    <source>
        <dbReference type="SAM" id="MobiDB-lite"/>
    </source>
</evidence>
<dbReference type="Gene3D" id="2.160.20.80">
    <property type="entry name" value="E3 ubiquitin-protein ligase SopA"/>
    <property type="match status" value="2"/>
</dbReference>
<dbReference type="AlphaFoldDB" id="A0A816E5I7"/>
<evidence type="ECO:0000313" key="5">
    <source>
        <dbReference type="EMBL" id="CAF1644546.1"/>
    </source>
</evidence>
<feature type="region of interest" description="Disordered" evidence="2">
    <location>
        <begin position="171"/>
        <end position="196"/>
    </location>
</feature>
<dbReference type="PANTHER" id="PTHR47485">
    <property type="entry name" value="THYLAKOID LUMENAL 17.4 KDA PROTEIN, CHLOROPLASTIC"/>
    <property type="match status" value="1"/>
</dbReference>
<protein>
    <recommendedName>
        <fullName evidence="7">Pentapeptide repeat-containing protein</fullName>
    </recommendedName>
</protein>
<name>A0A816E5I7_ADIRI</name>
<evidence type="ECO:0000256" key="1">
    <source>
        <dbReference type="ARBA" id="ARBA00022737"/>
    </source>
</evidence>
<evidence type="ECO:0008006" key="7">
    <source>
        <dbReference type="Google" id="ProtNLM"/>
    </source>
</evidence>
<dbReference type="Proteomes" id="UP000663852">
    <property type="component" value="Unassembled WGS sequence"/>
</dbReference>
<feature type="transmembrane region" description="Helical" evidence="3">
    <location>
        <begin position="44"/>
        <end position="66"/>
    </location>
</feature>
<organism evidence="5 6">
    <name type="scientific">Adineta ricciae</name>
    <name type="common">Rotifer</name>
    <dbReference type="NCBI Taxonomy" id="249248"/>
    <lineage>
        <taxon>Eukaryota</taxon>
        <taxon>Metazoa</taxon>
        <taxon>Spiralia</taxon>
        <taxon>Gnathifera</taxon>
        <taxon>Rotifera</taxon>
        <taxon>Eurotatoria</taxon>
        <taxon>Bdelloidea</taxon>
        <taxon>Adinetida</taxon>
        <taxon>Adinetidae</taxon>
        <taxon>Adineta</taxon>
    </lineage>
</organism>